<dbReference type="FunFam" id="2.60.40.60:FF:000018">
    <property type="entry name" value="Protocadherin gamma c3"/>
    <property type="match status" value="3"/>
</dbReference>
<dbReference type="PANTHER" id="PTHR24028:SF236">
    <property type="entry name" value="PROTOCADHERIN GAMMA-C3"/>
    <property type="match status" value="1"/>
</dbReference>
<keyword evidence="9 14" id="KW-1133">Transmembrane helix</keyword>
<dbReference type="FunFam" id="2.60.40.60:FF:000129">
    <property type="entry name" value="protocadherin alpha-C2 isoform X1"/>
    <property type="match status" value="2"/>
</dbReference>
<dbReference type="GO" id="GO:0005509">
    <property type="term" value="F:calcium ion binding"/>
    <property type="evidence" value="ECO:0007669"/>
    <property type="project" value="UniProtKB-UniRule"/>
</dbReference>
<feature type="domain" description="Cadherin" evidence="16">
    <location>
        <begin position="867"/>
        <end position="926"/>
    </location>
</feature>
<feature type="domain" description="Cadherin" evidence="16">
    <location>
        <begin position="1617"/>
        <end position="1725"/>
    </location>
</feature>
<keyword evidence="4 14" id="KW-0812">Transmembrane</keyword>
<keyword evidence="6" id="KW-0677">Repeat</keyword>
<evidence type="ECO:0000256" key="13">
    <source>
        <dbReference type="PROSITE-ProRule" id="PRU00043"/>
    </source>
</evidence>
<evidence type="ECO:0000256" key="11">
    <source>
        <dbReference type="ARBA" id="ARBA00023180"/>
    </source>
</evidence>
<dbReference type="InterPro" id="IPR015919">
    <property type="entry name" value="Cadherin-like_sf"/>
</dbReference>
<keyword evidence="8" id="KW-0130">Cell adhesion</keyword>
<dbReference type="OrthoDB" id="6252479at2759"/>
<feature type="domain" description="Cadherin" evidence="16">
    <location>
        <begin position="1835"/>
        <end position="1942"/>
    </location>
</feature>
<evidence type="ECO:0000256" key="5">
    <source>
        <dbReference type="ARBA" id="ARBA00022729"/>
    </source>
</evidence>
<dbReference type="GO" id="GO:0005886">
    <property type="term" value="C:plasma membrane"/>
    <property type="evidence" value="ECO:0007669"/>
    <property type="project" value="UniProtKB-SubCell"/>
</dbReference>
<dbReference type="PANTHER" id="PTHR24028">
    <property type="entry name" value="CADHERIN-87A"/>
    <property type="match status" value="1"/>
</dbReference>
<proteinExistence type="predicted"/>
<dbReference type="FunFam" id="2.60.40.60:FF:000006">
    <property type="entry name" value="Protocadherin alpha 2"/>
    <property type="match status" value="3"/>
</dbReference>
<dbReference type="PROSITE" id="PS50268">
    <property type="entry name" value="CADHERIN_2"/>
    <property type="match status" value="18"/>
</dbReference>
<keyword evidence="5 15" id="KW-0732">Signal</keyword>
<keyword evidence="10 14" id="KW-0472">Membrane</keyword>
<evidence type="ECO:0000256" key="6">
    <source>
        <dbReference type="ARBA" id="ARBA00022737"/>
    </source>
</evidence>
<protein>
    <recommendedName>
        <fullName evidence="12">Protocadherin gamma-C3</fullName>
    </recommendedName>
</protein>
<dbReference type="KEGG" id="gsh:117351846"/>
<evidence type="ECO:0000256" key="10">
    <source>
        <dbReference type="ARBA" id="ARBA00023136"/>
    </source>
</evidence>
<name>A0A6P8Q9M7_GEOSA</name>
<feature type="transmembrane region" description="Helical" evidence="14">
    <location>
        <begin position="1480"/>
        <end position="1503"/>
    </location>
</feature>
<feature type="domain" description="Cadherin" evidence="16">
    <location>
        <begin position="352"/>
        <end position="456"/>
    </location>
</feature>
<keyword evidence="11" id="KW-0325">Glycoprotein</keyword>
<evidence type="ECO:0000259" key="16">
    <source>
        <dbReference type="PROSITE" id="PS50268"/>
    </source>
</evidence>
<evidence type="ECO:0000256" key="3">
    <source>
        <dbReference type="ARBA" id="ARBA00022475"/>
    </source>
</evidence>
<evidence type="ECO:0000256" key="2">
    <source>
        <dbReference type="ARBA" id="ARBA00004251"/>
    </source>
</evidence>
<feature type="domain" description="Cadherin" evidence="16">
    <location>
        <begin position="244"/>
        <end position="351"/>
    </location>
</feature>
<evidence type="ECO:0000256" key="9">
    <source>
        <dbReference type="ARBA" id="ARBA00022989"/>
    </source>
</evidence>
<evidence type="ECO:0000256" key="15">
    <source>
        <dbReference type="SAM" id="SignalP"/>
    </source>
</evidence>
<evidence type="ECO:0000256" key="8">
    <source>
        <dbReference type="ARBA" id="ARBA00022889"/>
    </source>
</evidence>
<organism evidence="17 18">
    <name type="scientific">Geotrypetes seraphini</name>
    <name type="common">Gaboon caecilian</name>
    <name type="synonym">Caecilia seraphini</name>
    <dbReference type="NCBI Taxonomy" id="260995"/>
    <lineage>
        <taxon>Eukaryota</taxon>
        <taxon>Metazoa</taxon>
        <taxon>Chordata</taxon>
        <taxon>Craniata</taxon>
        <taxon>Vertebrata</taxon>
        <taxon>Euteleostomi</taxon>
        <taxon>Amphibia</taxon>
        <taxon>Gymnophiona</taxon>
        <taxon>Geotrypetes</taxon>
    </lineage>
</organism>
<dbReference type="PRINTS" id="PR00205">
    <property type="entry name" value="CADHERIN"/>
</dbReference>
<keyword evidence="3" id="KW-1003">Cell membrane</keyword>
<feature type="domain" description="Cadherin" evidence="16">
    <location>
        <begin position="1361"/>
        <end position="1465"/>
    </location>
</feature>
<feature type="domain" description="Cadherin" evidence="16">
    <location>
        <begin position="2160"/>
        <end position="2264"/>
    </location>
</feature>
<dbReference type="InterPro" id="IPR050174">
    <property type="entry name" value="Protocadherin/Cadherin-CA"/>
</dbReference>
<comment type="function">
    <text evidence="1">Potential calcium-dependent cell-adhesion protein. May be involved in the establishment and maintenance of specific neuronal connections in the brain.</text>
</comment>
<feature type="signal peptide" evidence="15">
    <location>
        <begin position="1"/>
        <end position="30"/>
    </location>
</feature>
<keyword evidence="7 13" id="KW-0106">Calcium</keyword>
<evidence type="ECO:0000256" key="12">
    <source>
        <dbReference type="ARBA" id="ARBA00074462"/>
    </source>
</evidence>
<feature type="domain" description="Cadherin" evidence="16">
    <location>
        <begin position="14"/>
        <end position="134"/>
    </location>
</feature>
<dbReference type="Gene3D" id="2.60.40.60">
    <property type="entry name" value="Cadherins"/>
    <property type="match status" value="18"/>
</dbReference>
<accession>A0A6P8Q9M7</accession>
<dbReference type="FunFam" id="2.60.40.60:FF:000004">
    <property type="entry name" value="Protocadherin 1 gamma 2"/>
    <property type="match status" value="3"/>
</dbReference>
<dbReference type="InterPro" id="IPR020894">
    <property type="entry name" value="Cadherin_CS"/>
</dbReference>
<dbReference type="FunFam" id="2.60.40.60:FF:000001">
    <property type="entry name" value="Protocadherin alpha 2"/>
    <property type="match status" value="3"/>
</dbReference>
<feature type="domain" description="Cadherin" evidence="16">
    <location>
        <begin position="587"/>
        <end position="678"/>
    </location>
</feature>
<reference evidence="18" key="1">
    <citation type="submission" date="2025-08" db="UniProtKB">
        <authorList>
            <consortium name="RefSeq"/>
        </authorList>
    </citation>
    <scope>IDENTIFICATION</scope>
</reference>
<dbReference type="GO" id="GO:0007156">
    <property type="term" value="P:homophilic cell adhesion via plasma membrane adhesion molecules"/>
    <property type="evidence" value="ECO:0007669"/>
    <property type="project" value="InterPro"/>
</dbReference>
<dbReference type="GeneID" id="117351846"/>
<evidence type="ECO:0000256" key="14">
    <source>
        <dbReference type="SAM" id="Phobius"/>
    </source>
</evidence>
<evidence type="ECO:0000313" key="18">
    <source>
        <dbReference type="RefSeq" id="XP_033783586.1"/>
    </source>
</evidence>
<feature type="domain" description="Cadherin" evidence="16">
    <location>
        <begin position="2048"/>
        <end position="2153"/>
    </location>
</feature>
<dbReference type="Proteomes" id="UP000515159">
    <property type="component" value="Chromosome 18"/>
</dbReference>
<gene>
    <name evidence="18" type="primary">LOC117351846</name>
</gene>
<dbReference type="SMART" id="SM00112">
    <property type="entry name" value="CA"/>
    <property type="match status" value="18"/>
</dbReference>
<dbReference type="Pfam" id="PF00028">
    <property type="entry name" value="Cadherin"/>
    <property type="match status" value="14"/>
</dbReference>
<dbReference type="FunFam" id="2.60.40.60:FF:000002">
    <property type="entry name" value="Protocadherin alpha 2"/>
    <property type="match status" value="3"/>
</dbReference>
<dbReference type="PROSITE" id="PS00232">
    <property type="entry name" value="CADHERIN_1"/>
    <property type="match status" value="9"/>
</dbReference>
<dbReference type="SUPFAM" id="SSF49313">
    <property type="entry name" value="Cadherin-like"/>
    <property type="match status" value="17"/>
</dbReference>
<dbReference type="InParanoid" id="A0A6P8Q9M7"/>
<comment type="subcellular location">
    <subcellularLocation>
        <location evidence="2">Cell membrane</location>
        <topology evidence="2">Single-pass type I membrane protein</topology>
    </subcellularLocation>
</comment>
<evidence type="ECO:0000256" key="7">
    <source>
        <dbReference type="ARBA" id="ARBA00022837"/>
    </source>
</evidence>
<keyword evidence="17" id="KW-1185">Reference proteome</keyword>
<sequence length="2419" mass="267976">MIASVQDRTLIWTGQLLLAVVTSLTDPVSSQIRYSLLEELDHGAFVGNIAEDLGLDVSGLSARRFRIVCGTQKQYLEVNLENGVLFVNERLDREEVCEFSPVCSLYLQVVMENPLELYRVEVEILDINDNHPSFPWQEYVLEVTESAALGVRLPLEGAQDPDVGSNSLGTYKLSPNAYFSLEVQIRSDGSKFAELVLERSLDREQQTSHRLLLTAVDGGLPERSGTAVVVVVVLDANDNVPTFDQPSYRVSLPENAPQGTLVIKLNATDLDEGINGEIEYSFGGHVSGKVRELFSVEPRSGQVRVKGVLDYERAVLHELYVQAKDRGPSAVGVHCRVLVDLLDVNDNSPEVVLTSVSTPVQEDAPPGTVIAVISVVDRDSGVNSQVNCEIPQTVPFQLHPSFKDYYTLVTTDYLDRESVPEYNITIHARDFGVPSLMTKKVISVQVSDVNDSPPVFHLPSYSVSVLENNPPGASICSVVAQDADCHHNAYLSYSLLEEQIQGMPVSTYVSINSDSGSIYALRSFDYEQIRNFAIRVQAQDAGFPSLSSHVTVQVFILDQNDNAPVIVSPRPKNGSVVTEMIPWSVDPGYLVGKISALDADTGQNSRLCYQVLQATDPTLFSVALYTGELRTIRSFTDKDATKQRLLIQVRDNGQPPLSSSVSILLSVVDSVPEIHPDFSDLSLSTESSSTLTLYLIVSLGSVSFSFLVAIIVLTAIKCQKDQHSPQSYRCSRPACCFAQPETSGSALKTSNIIQQISSGTKVPTNCVDVGGSGPQAYCYKVCLMPESATSDFMFLKPCLPATTPNNEKIPKKVQMSGKNGKASLAINTTQELDRGSFIGNIGKDLGMDVIKLKSRGLRIISRPRKDYFAVNMENGYLFVNEKIDREALCGQNLRCSLNVEAVIDNPLEMHRIEVEILDVNDHFPVFPVKDKLFNVSEMALIGTRFPLEKAQDPDVGINSLQTYELTANEYFELQVQQNIDGSKSAELVLNKALDRELQGFHQLKLIAFDGGNPRKSSDLKILINVLDANDNAPVFDQSVYQAKILENAPKGSLVIKLNATDLDEGQNGEIRYYFGSVVPPNIEKKFGIDPVSGEIITQEVLDYEDINLYEIQVSVIDKGPFGVEAHCKVLVELIDVNDNAPEVTITSLSSPVAEDTKPGTVIALIAISDKDSGVNGKISSSIPNILPFTLENSFNNYYSLILKEPLDRETVEQYNISITTTDQGSPSLSTTTVITVKVSDVNDNKPQFTQPKYIIYVTENNIPGTSIYAISAVDSDLNENGSIRYSTLGSETHDNFVSINPKTGEVYALKSFDFEDRSHFQFQVLAEDGGVQSLKNNASVDIFIVDANDNPPLVLPSPSRKEFVYTESIPLSAPVGYFVSKVRAVDMDSGYNAWLSYHLLQNSTSLFHVGLYTGEIRTVRSFRENEEKLQKLAILVKDHGKPALSSTITLNIILKENIEKELPDFIQDSNNKTNISDLNLYLVISIAFISFLFLITVITYTILRMSRARSSFMEYTQPPCPGTGGSWCYSQNQLCKVRLSAEVSKSDCMVFNRHSLNSSGNEVEIKPTTPETNQVLDRGNLLVSICNKLVIPMAISHRLEAWKQKFVFCLYFCSLLDTINGQIRYTILEELDRGSFIGNIGKDLGMDVIKLKSRGLRIISRPRKDYFAVNMENGYLFVNEKIDREALCGQNLRCSLNVEAVIDNPLEMHRIEVEILDVNDHSPAFPVKDMLFNVSELALIGTRFPLEKPHDPDVGINSLQTYEFTANEYFELKVQENSDGSKSAELVLKKALDRELQSFHQLKLIAFDGGNPRKSSDLKILINVLDANDNAPVFDQSVYRAKILENAPKGSLVIKLNATDLDEGQNGEIRYYFGNMVPLKIQKKFGIHSMSGEIITQEILDFEDINLYEIQVSAIDKGPVGVETHCKVLVELIDVNDNAPEVTITSLSSPVAEDTKPGTVIALIAISDKDSGVNGMISSSIPRILPFTLQNSFSNFYSLILKEPLDRETVEQYNISIKTTDQGSPSLSTTTVITVKVSDVNDNKPQFTQPKYIIYVTENNIPGTSIYSISAVDSDLNENGSIRYSTLGSETHDNFVSINPKTGEVYALKSFDFEDRSHFQFQVLAEDGGVQSLKNNASVDIFIVDANDNPPLVLPSPSRKEFVYTESIPLSAPVGYFVSKVRAVDMDSGYNAWLSYHLLQNSTSLFHVGLYTGEIRTVRSFREHEEKLQKLAILVKDHGKPALSSTITLNIILKENIEKELPDFIQDSNNKTNISDLNLYLVISIAFISFLFLITVITYTILRMSRARSSFMEYTQPPCPGTGGSWCYSQNQLCKVRLSAEVSKSDCMVFNRHSLNSSGNEVEIKPTTPETNQVLDRGNLLVSICNKQQNPPDHKQATQRDLYTCYLGYAVAVSDISQI</sequence>
<evidence type="ECO:0000313" key="17">
    <source>
        <dbReference type="Proteomes" id="UP000515159"/>
    </source>
</evidence>
<feature type="transmembrane region" description="Helical" evidence="14">
    <location>
        <begin position="691"/>
        <end position="716"/>
    </location>
</feature>
<dbReference type="Pfam" id="PF08266">
    <property type="entry name" value="Cadherin_2"/>
    <property type="match status" value="3"/>
</dbReference>
<feature type="domain" description="Cadherin" evidence="16">
    <location>
        <begin position="1751"/>
        <end position="1834"/>
    </location>
</feature>
<dbReference type="CDD" id="cd11304">
    <property type="entry name" value="Cadherin_repeat"/>
    <property type="match status" value="16"/>
</dbReference>
<feature type="domain" description="Cadherin" evidence="16">
    <location>
        <begin position="927"/>
        <end position="1035"/>
    </location>
</feature>
<feature type="domain" description="Cadherin" evidence="16">
    <location>
        <begin position="1036"/>
        <end position="1143"/>
    </location>
</feature>
<evidence type="ECO:0000256" key="4">
    <source>
        <dbReference type="ARBA" id="ARBA00022692"/>
    </source>
</evidence>
<feature type="domain" description="Cadherin" evidence="16">
    <location>
        <begin position="1249"/>
        <end position="1354"/>
    </location>
</feature>
<feature type="transmembrane region" description="Helical" evidence="14">
    <location>
        <begin position="2279"/>
        <end position="2302"/>
    </location>
</feature>
<dbReference type="InterPro" id="IPR002126">
    <property type="entry name" value="Cadherin-like_dom"/>
</dbReference>
<evidence type="ECO:0000256" key="1">
    <source>
        <dbReference type="ARBA" id="ARBA00003436"/>
    </source>
</evidence>
<feature type="domain" description="Cadherin" evidence="16">
    <location>
        <begin position="457"/>
        <end position="566"/>
    </location>
</feature>
<dbReference type="RefSeq" id="XP_033783586.1">
    <property type="nucleotide sequence ID" value="XM_033927695.1"/>
</dbReference>
<dbReference type="FunFam" id="2.60.40.60:FF:000185">
    <property type="entry name" value="Protocadherin 2 alpha c"/>
    <property type="match status" value="1"/>
</dbReference>
<feature type="domain" description="Cadherin" evidence="16">
    <location>
        <begin position="1943"/>
        <end position="2047"/>
    </location>
</feature>
<feature type="domain" description="Cadherin" evidence="16">
    <location>
        <begin position="135"/>
        <end position="243"/>
    </location>
</feature>
<feature type="domain" description="Cadherin" evidence="16">
    <location>
        <begin position="1144"/>
        <end position="1248"/>
    </location>
</feature>
<dbReference type="InterPro" id="IPR032455">
    <property type="entry name" value="Cadherin_C"/>
</dbReference>
<feature type="chain" id="PRO_5028044688" description="Protocadherin gamma-C3" evidence="15">
    <location>
        <begin position="31"/>
        <end position="2419"/>
    </location>
</feature>
<dbReference type="InterPro" id="IPR013164">
    <property type="entry name" value="Cadherin_N"/>
</dbReference>
<dbReference type="Pfam" id="PF16492">
    <property type="entry name" value="Cadherin_C_2"/>
    <property type="match status" value="3"/>
</dbReference>